<proteinExistence type="inferred from homology"/>
<evidence type="ECO:0000256" key="1">
    <source>
        <dbReference type="ARBA" id="ARBA00009580"/>
    </source>
</evidence>
<keyword evidence="3" id="KW-1185">Reference proteome</keyword>
<dbReference type="SUPFAM" id="SSF52799">
    <property type="entry name" value="(Phosphotyrosine protein) phosphatases II"/>
    <property type="match status" value="1"/>
</dbReference>
<sequence length="302" mass="33216">MTRKSGLQILLAVGLVALAIIQFIPSAPVVLPAGLPATEREAHRVIEFSSIHNFRDLGGYHTSDGREVQWGKLYRAGTLAQASDFDLEQLHGLELVTLIDFRSGMEKEAAPARLPDAAEFTLVAIPTLGDGNQALMGELHQRVETGDFADFDPHGFMLEANRQFATEFTPEYRRFMHQVLAADGAPVAWYCSAGKDRTGFAAAILLRTLGVPAEQVMADYLASRDLSLAARRTDLLLLRLFKGAEAADKVRVMLGVEQSWLQAAFSEIDTHWGSFDRYLSEGLKLSADDIDRLRNNLLTDAG</sequence>
<dbReference type="InterPro" id="IPR029021">
    <property type="entry name" value="Prot-tyrosine_phosphatase-like"/>
</dbReference>
<dbReference type="PANTHER" id="PTHR31126:SF1">
    <property type="entry name" value="TYROSINE SPECIFIC PROTEIN PHOSPHATASES DOMAIN-CONTAINING PROTEIN"/>
    <property type="match status" value="1"/>
</dbReference>
<dbReference type="Proteomes" id="UP000234845">
    <property type="component" value="Unassembled WGS sequence"/>
</dbReference>
<dbReference type="GO" id="GO:0004721">
    <property type="term" value="F:phosphoprotein phosphatase activity"/>
    <property type="evidence" value="ECO:0007669"/>
    <property type="project" value="InterPro"/>
</dbReference>
<comment type="caution">
    <text evidence="2">The sequence shown here is derived from an EMBL/GenBank/DDBJ whole genome shotgun (WGS) entry which is preliminary data.</text>
</comment>
<dbReference type="InterPro" id="IPR026893">
    <property type="entry name" value="Tyr/Ser_Pase_IphP-type"/>
</dbReference>
<evidence type="ECO:0008006" key="4">
    <source>
        <dbReference type="Google" id="ProtNLM"/>
    </source>
</evidence>
<dbReference type="RefSeq" id="WP_101521876.1">
    <property type="nucleotide sequence ID" value="NZ_PKLZ01000009.1"/>
</dbReference>
<dbReference type="EMBL" id="PKLZ01000009">
    <property type="protein sequence ID" value="PLW81941.1"/>
    <property type="molecule type" value="Genomic_DNA"/>
</dbReference>
<dbReference type="AlphaFoldDB" id="A0A2N5Y0N0"/>
<accession>A0A2N5Y0N0</accession>
<name>A0A2N5Y0N0_9GAMM</name>
<dbReference type="Gene3D" id="3.90.190.10">
    <property type="entry name" value="Protein tyrosine phosphatase superfamily"/>
    <property type="match status" value="1"/>
</dbReference>
<organism evidence="2 3">
    <name type="scientific">Kineobactrum sediminis</name>
    <dbReference type="NCBI Taxonomy" id="1905677"/>
    <lineage>
        <taxon>Bacteria</taxon>
        <taxon>Pseudomonadati</taxon>
        <taxon>Pseudomonadota</taxon>
        <taxon>Gammaproteobacteria</taxon>
        <taxon>Cellvibrionales</taxon>
        <taxon>Halieaceae</taxon>
        <taxon>Kineobactrum</taxon>
    </lineage>
</organism>
<evidence type="ECO:0000313" key="3">
    <source>
        <dbReference type="Proteomes" id="UP000234845"/>
    </source>
</evidence>
<reference evidence="3" key="1">
    <citation type="submission" date="2017-11" db="EMBL/GenBank/DDBJ databases">
        <title>The draft genome sequence of Chromatocurvus sp. F02.</title>
        <authorList>
            <person name="Du Z.-J."/>
            <person name="Chang Y.-Q."/>
        </authorList>
    </citation>
    <scope>NUCLEOTIDE SEQUENCE [LARGE SCALE GENOMIC DNA]</scope>
    <source>
        <strain evidence="3">F02</strain>
    </source>
</reference>
<dbReference type="OrthoDB" id="1188001at2"/>
<protein>
    <recommendedName>
        <fullName evidence="4">Protein-tyrosine-phosphatase</fullName>
    </recommendedName>
</protein>
<gene>
    <name evidence="2" type="ORF">CWI75_12645</name>
</gene>
<dbReference type="PANTHER" id="PTHR31126">
    <property type="entry name" value="TYROSINE-PROTEIN PHOSPHATASE"/>
    <property type="match status" value="1"/>
</dbReference>
<dbReference type="Pfam" id="PF13350">
    <property type="entry name" value="Y_phosphatase3"/>
    <property type="match status" value="1"/>
</dbReference>
<evidence type="ECO:0000313" key="2">
    <source>
        <dbReference type="EMBL" id="PLW81941.1"/>
    </source>
</evidence>
<comment type="similarity">
    <text evidence="1">Belongs to the protein-tyrosine phosphatase family.</text>
</comment>